<organism evidence="1 2">
    <name type="scientific">Ensete ventricosum</name>
    <name type="common">Abyssinian banana</name>
    <name type="synonym">Musa ensete</name>
    <dbReference type="NCBI Taxonomy" id="4639"/>
    <lineage>
        <taxon>Eukaryota</taxon>
        <taxon>Viridiplantae</taxon>
        <taxon>Streptophyta</taxon>
        <taxon>Embryophyta</taxon>
        <taxon>Tracheophyta</taxon>
        <taxon>Spermatophyta</taxon>
        <taxon>Magnoliopsida</taxon>
        <taxon>Liliopsida</taxon>
        <taxon>Zingiberales</taxon>
        <taxon>Musaceae</taxon>
        <taxon>Ensete</taxon>
    </lineage>
</organism>
<proteinExistence type="predicted"/>
<dbReference type="AlphaFoldDB" id="A0AAV8RPY1"/>
<dbReference type="Proteomes" id="UP001222027">
    <property type="component" value="Unassembled WGS sequence"/>
</dbReference>
<evidence type="ECO:0000313" key="2">
    <source>
        <dbReference type="Proteomes" id="UP001222027"/>
    </source>
</evidence>
<protein>
    <submittedName>
        <fullName evidence="1">Uncharacterized protein</fullName>
    </submittedName>
</protein>
<reference evidence="1 2" key="1">
    <citation type="submission" date="2022-12" db="EMBL/GenBank/DDBJ databases">
        <title>Chromosome-scale assembly of the Ensete ventricosum genome.</title>
        <authorList>
            <person name="Dussert Y."/>
            <person name="Stocks J."/>
            <person name="Wendawek A."/>
            <person name="Woldeyes F."/>
            <person name="Nichols R.A."/>
            <person name="Borrell J.S."/>
        </authorList>
    </citation>
    <scope>NUCLEOTIDE SEQUENCE [LARGE SCALE GENOMIC DNA]</scope>
    <source>
        <strain evidence="2">cv. Maze</strain>
        <tissue evidence="1">Seeds</tissue>
    </source>
</reference>
<evidence type="ECO:0000313" key="1">
    <source>
        <dbReference type="EMBL" id="KAJ8506394.1"/>
    </source>
</evidence>
<dbReference type="EMBL" id="JAQQAF010000002">
    <property type="protein sequence ID" value="KAJ8506394.1"/>
    <property type="molecule type" value="Genomic_DNA"/>
</dbReference>
<name>A0AAV8RPY1_ENSVE</name>
<sequence length="172" mass="18509">MSAAVAITTGGILWDEAETQKPSSFLGPDMTGKKNEEMVAVSSTHWCTNRPSPVPCRPLNGEAPPPMFLPVPIGIRCCNAPVEDTALSSFQSHEGSALSLSFLARKSCDLCHASELNSFTAHEKSLQSLLARFDPSCHLDHVCRIANEELRCVLAVSFGAEEKVTASMEVCC</sequence>
<comment type="caution">
    <text evidence="1">The sequence shown here is derived from an EMBL/GenBank/DDBJ whole genome shotgun (WGS) entry which is preliminary data.</text>
</comment>
<gene>
    <name evidence="1" type="ORF">OPV22_007280</name>
</gene>
<accession>A0AAV8RPY1</accession>
<keyword evidence="2" id="KW-1185">Reference proteome</keyword>